<comment type="caution">
    <text evidence="1">The sequence shown here is derived from an EMBL/GenBank/DDBJ whole genome shotgun (WGS) entry which is preliminary data.</text>
</comment>
<name>A0A829YJX8_9GAMM</name>
<sequence length="100" mass="11355">MHPVYRANLAIEQRREGIETGYGIDRNLPVRLKALDPQHRRALSGLYRTKLTIQPGLVGAPVEDDGLTVQRTCSAQTEVAMLEQERERHGTFQDTFHESL</sequence>
<accession>A0A829YJX8</accession>
<protein>
    <submittedName>
        <fullName evidence="1">Uncharacterized protein</fullName>
    </submittedName>
</protein>
<keyword evidence="2" id="KW-1185">Reference proteome</keyword>
<organism evidence="1 2">
    <name type="scientific">Steroidobacter agaridevorans</name>
    <dbReference type="NCBI Taxonomy" id="2695856"/>
    <lineage>
        <taxon>Bacteria</taxon>
        <taxon>Pseudomonadati</taxon>
        <taxon>Pseudomonadota</taxon>
        <taxon>Gammaproteobacteria</taxon>
        <taxon>Steroidobacterales</taxon>
        <taxon>Steroidobacteraceae</taxon>
        <taxon>Steroidobacter</taxon>
    </lineage>
</organism>
<dbReference type="Proteomes" id="UP000445000">
    <property type="component" value="Unassembled WGS sequence"/>
</dbReference>
<proteinExistence type="predicted"/>
<evidence type="ECO:0000313" key="2">
    <source>
        <dbReference type="Proteomes" id="UP000445000"/>
    </source>
</evidence>
<gene>
    <name evidence="1" type="ORF">GCM10011487_54990</name>
</gene>
<dbReference type="EMBL" id="BLJN01000006">
    <property type="protein sequence ID" value="GFE83499.1"/>
    <property type="molecule type" value="Genomic_DNA"/>
</dbReference>
<evidence type="ECO:0000313" key="1">
    <source>
        <dbReference type="EMBL" id="GFE83499.1"/>
    </source>
</evidence>
<reference evidence="2" key="1">
    <citation type="submission" date="2020-01" db="EMBL/GenBank/DDBJ databases">
        <title>'Steroidobacter agaridevorans' sp. nov., agar-degrading bacteria isolated from rhizosphere soils.</title>
        <authorList>
            <person name="Ikenaga M."/>
            <person name="Kataoka M."/>
            <person name="Murouchi A."/>
            <person name="Katsuragi S."/>
            <person name="Sakai M."/>
        </authorList>
    </citation>
    <scope>NUCLEOTIDE SEQUENCE [LARGE SCALE GENOMIC DNA]</scope>
    <source>
        <strain evidence="2">YU21-B</strain>
    </source>
</reference>
<dbReference type="AlphaFoldDB" id="A0A829YJX8"/>